<comment type="subcellular location">
    <subcellularLocation>
        <location evidence="1">Membrane</location>
        <topology evidence="1">Multi-pass membrane protein</topology>
    </subcellularLocation>
</comment>
<evidence type="ECO:0000256" key="6">
    <source>
        <dbReference type="SAM" id="Phobius"/>
    </source>
</evidence>
<keyword evidence="8" id="KW-1185">Reference proteome</keyword>
<gene>
    <name evidence="7" type="ORF">P167DRAFT_483946</name>
</gene>
<name>A0A3N4KW88_9PEZI</name>
<feature type="transmembrane region" description="Helical" evidence="6">
    <location>
        <begin position="51"/>
        <end position="72"/>
    </location>
</feature>
<dbReference type="Proteomes" id="UP000277580">
    <property type="component" value="Unassembled WGS sequence"/>
</dbReference>
<dbReference type="InParanoid" id="A0A3N4KW88"/>
<feature type="transmembrane region" description="Helical" evidence="6">
    <location>
        <begin position="212"/>
        <end position="230"/>
    </location>
</feature>
<evidence type="ECO:0000256" key="3">
    <source>
        <dbReference type="ARBA" id="ARBA00022692"/>
    </source>
</evidence>
<dbReference type="OrthoDB" id="2417308at2759"/>
<dbReference type="PANTHER" id="PTHR45649">
    <property type="entry name" value="AMINO-ACID PERMEASE BAT1"/>
    <property type="match status" value="1"/>
</dbReference>
<keyword evidence="4 6" id="KW-1133">Transmembrane helix</keyword>
<evidence type="ECO:0000313" key="8">
    <source>
        <dbReference type="Proteomes" id="UP000277580"/>
    </source>
</evidence>
<feature type="transmembrane region" description="Helical" evidence="6">
    <location>
        <begin position="493"/>
        <end position="512"/>
    </location>
</feature>
<reference evidence="7 8" key="1">
    <citation type="journal article" date="2018" name="Nat. Ecol. Evol.">
        <title>Pezizomycetes genomes reveal the molecular basis of ectomycorrhizal truffle lifestyle.</title>
        <authorList>
            <person name="Murat C."/>
            <person name="Payen T."/>
            <person name="Noel B."/>
            <person name="Kuo A."/>
            <person name="Morin E."/>
            <person name="Chen J."/>
            <person name="Kohler A."/>
            <person name="Krizsan K."/>
            <person name="Balestrini R."/>
            <person name="Da Silva C."/>
            <person name="Montanini B."/>
            <person name="Hainaut M."/>
            <person name="Levati E."/>
            <person name="Barry K.W."/>
            <person name="Belfiori B."/>
            <person name="Cichocki N."/>
            <person name="Clum A."/>
            <person name="Dockter R.B."/>
            <person name="Fauchery L."/>
            <person name="Guy J."/>
            <person name="Iotti M."/>
            <person name="Le Tacon F."/>
            <person name="Lindquist E.A."/>
            <person name="Lipzen A."/>
            <person name="Malagnac F."/>
            <person name="Mello A."/>
            <person name="Molinier V."/>
            <person name="Miyauchi S."/>
            <person name="Poulain J."/>
            <person name="Riccioni C."/>
            <person name="Rubini A."/>
            <person name="Sitrit Y."/>
            <person name="Splivallo R."/>
            <person name="Traeger S."/>
            <person name="Wang M."/>
            <person name="Zifcakova L."/>
            <person name="Wipf D."/>
            <person name="Zambonelli A."/>
            <person name="Paolocci F."/>
            <person name="Nowrousian M."/>
            <person name="Ottonello S."/>
            <person name="Baldrian P."/>
            <person name="Spatafora J.W."/>
            <person name="Henrissat B."/>
            <person name="Nagy L.G."/>
            <person name="Aury J.M."/>
            <person name="Wincker P."/>
            <person name="Grigoriev I.V."/>
            <person name="Bonfante P."/>
            <person name="Martin F.M."/>
        </authorList>
    </citation>
    <scope>NUCLEOTIDE SEQUENCE [LARGE SCALE GENOMIC DNA]</scope>
    <source>
        <strain evidence="7 8">CCBAS932</strain>
    </source>
</reference>
<dbReference type="PIRSF" id="PIRSF006060">
    <property type="entry name" value="AA_transporter"/>
    <property type="match status" value="1"/>
</dbReference>
<feature type="transmembrane region" description="Helical" evidence="6">
    <location>
        <begin position="420"/>
        <end position="444"/>
    </location>
</feature>
<dbReference type="Gene3D" id="1.20.1740.10">
    <property type="entry name" value="Amino acid/polyamine transporter I"/>
    <property type="match status" value="1"/>
</dbReference>
<dbReference type="GO" id="GO:0015101">
    <property type="term" value="F:organic cation transmembrane transporter activity"/>
    <property type="evidence" value="ECO:0007669"/>
    <property type="project" value="UniProtKB-ARBA"/>
</dbReference>
<evidence type="ECO:0000256" key="4">
    <source>
        <dbReference type="ARBA" id="ARBA00022989"/>
    </source>
</evidence>
<dbReference type="Pfam" id="PF13520">
    <property type="entry name" value="AA_permease_2"/>
    <property type="match status" value="1"/>
</dbReference>
<dbReference type="FunFam" id="1.20.1740.10:FF:000046">
    <property type="entry name" value="Amino-acid permease, putative"/>
    <property type="match status" value="1"/>
</dbReference>
<feature type="transmembrane region" description="Helical" evidence="6">
    <location>
        <begin position="169"/>
        <end position="192"/>
    </location>
</feature>
<feature type="transmembrane region" description="Helical" evidence="6">
    <location>
        <begin position="333"/>
        <end position="358"/>
    </location>
</feature>
<dbReference type="InterPro" id="IPR002293">
    <property type="entry name" value="AA/rel_permease1"/>
</dbReference>
<evidence type="ECO:0000313" key="7">
    <source>
        <dbReference type="EMBL" id="RPB14797.1"/>
    </source>
</evidence>
<feature type="transmembrane region" description="Helical" evidence="6">
    <location>
        <begin position="129"/>
        <end position="157"/>
    </location>
</feature>
<dbReference type="GO" id="GO:0016020">
    <property type="term" value="C:membrane"/>
    <property type="evidence" value="ECO:0007669"/>
    <property type="project" value="UniProtKB-SubCell"/>
</dbReference>
<feature type="transmembrane region" description="Helical" evidence="6">
    <location>
        <begin position="84"/>
        <end position="109"/>
    </location>
</feature>
<feature type="transmembrane region" description="Helical" evidence="6">
    <location>
        <begin position="456"/>
        <end position="481"/>
    </location>
</feature>
<keyword evidence="3 6" id="KW-0812">Transmembrane</keyword>
<feature type="transmembrane region" description="Helical" evidence="6">
    <location>
        <begin position="291"/>
        <end position="313"/>
    </location>
</feature>
<proteinExistence type="predicted"/>
<dbReference type="AlphaFoldDB" id="A0A3N4KW88"/>
<evidence type="ECO:0000256" key="1">
    <source>
        <dbReference type="ARBA" id="ARBA00004141"/>
    </source>
</evidence>
<keyword evidence="2" id="KW-0813">Transport</keyword>
<dbReference type="PANTHER" id="PTHR45649:SF7">
    <property type="entry name" value="CHOLINE TRANSPORT PROTEIN"/>
    <property type="match status" value="1"/>
</dbReference>
<feature type="transmembrane region" description="Helical" evidence="6">
    <location>
        <begin position="396"/>
        <end position="414"/>
    </location>
</feature>
<dbReference type="EMBL" id="ML119116">
    <property type="protein sequence ID" value="RPB14797.1"/>
    <property type="molecule type" value="Genomic_DNA"/>
</dbReference>
<keyword evidence="5 6" id="KW-0472">Membrane</keyword>
<sequence length="540" mass="59656">MSVPPYQGDDIPRNEIKSVDASRDELSVDSDAARLAEMGYTQEMERGFSKWTLLGVSFALTNSWFGISASLVTGISSGGPIVTVYGIVIIAIINGCVAVSLSELVSAMPNSGGQYFWASELSPKKYANFLAYTTGAIGYAGSLFTCASVALAIGSALMGMIQLNHPNLYFSLFFLFFRVIERWMVFVAYQIFNLFAWVFNCWGKILPKIGSFFLYVSLVSMITITITVLATSSPKQNARFVFANFVNNTGWESNAIAFIVGLINPNWSFACLDSATHLAEEVPRPERNIPFAIMGTVAIGFFTAFIYSISMFFSMNNLDELVFSSTLVPILELYYQATGSKAGATFLEFMICFTGLGCQIACHTWQARLCWSFARDRGLPGSHLWSQVHPKMGIPFYAHSMSCFVVALLGLLYIGSTTAFNSMVTACIVLLYISYAVPITLLLIKGRNNIKHGPFWLGGFGLAANIVTLIWTLFTLIMYSFPYGKPVTAGSMNYVSAVYAVVFVLVFGYWFLRGHRTFRSKDERVVEAEHLTNHIPQASN</sequence>
<accession>A0A3N4KW88</accession>
<evidence type="ECO:0000256" key="5">
    <source>
        <dbReference type="ARBA" id="ARBA00023136"/>
    </source>
</evidence>
<organism evidence="7 8">
    <name type="scientific">Morchella conica CCBAS932</name>
    <dbReference type="NCBI Taxonomy" id="1392247"/>
    <lineage>
        <taxon>Eukaryota</taxon>
        <taxon>Fungi</taxon>
        <taxon>Dikarya</taxon>
        <taxon>Ascomycota</taxon>
        <taxon>Pezizomycotina</taxon>
        <taxon>Pezizomycetes</taxon>
        <taxon>Pezizales</taxon>
        <taxon>Morchellaceae</taxon>
        <taxon>Morchella</taxon>
    </lineage>
</organism>
<evidence type="ECO:0000256" key="2">
    <source>
        <dbReference type="ARBA" id="ARBA00022448"/>
    </source>
</evidence>
<dbReference type="STRING" id="1392247.A0A3N4KW88"/>
<protein>
    <submittedName>
        <fullName evidence="7">Amino acid transporter</fullName>
    </submittedName>
</protein>
<dbReference type="FunCoup" id="A0A3N4KW88">
    <property type="interactions" value="108"/>
</dbReference>